<dbReference type="EMBL" id="PCYI01000007">
    <property type="protein sequence ID" value="PIR45061.1"/>
    <property type="molecule type" value="Genomic_DNA"/>
</dbReference>
<dbReference type="GO" id="GO:0006438">
    <property type="term" value="P:valyl-tRNA aminoacylation"/>
    <property type="evidence" value="ECO:0007669"/>
    <property type="project" value="UniProtKB-UniRule"/>
</dbReference>
<dbReference type="GO" id="GO:0005524">
    <property type="term" value="F:ATP binding"/>
    <property type="evidence" value="ECO:0007669"/>
    <property type="project" value="UniProtKB-KW"/>
</dbReference>
<dbReference type="SUPFAM" id="SSF47323">
    <property type="entry name" value="Anticodon-binding domain of a subclass of class I aminoacyl-tRNA synthetases"/>
    <property type="match status" value="1"/>
</dbReference>
<accession>A0A2H0RES7</accession>
<dbReference type="InterPro" id="IPR033705">
    <property type="entry name" value="Anticodon_Ia_Val"/>
</dbReference>
<dbReference type="PROSITE" id="PS00178">
    <property type="entry name" value="AA_TRNA_LIGASE_I"/>
    <property type="match status" value="1"/>
</dbReference>
<dbReference type="Gene3D" id="1.10.730.10">
    <property type="entry name" value="Isoleucyl-tRNA Synthetase, Domain 1"/>
    <property type="match status" value="1"/>
</dbReference>
<dbReference type="NCBIfam" id="NF004349">
    <property type="entry name" value="PRK05729.1"/>
    <property type="match status" value="1"/>
</dbReference>
<dbReference type="PRINTS" id="PR00986">
    <property type="entry name" value="TRNASYNTHVAL"/>
</dbReference>
<evidence type="ECO:0000313" key="14">
    <source>
        <dbReference type="Proteomes" id="UP000228767"/>
    </source>
</evidence>
<dbReference type="SUPFAM" id="SSF52374">
    <property type="entry name" value="Nucleotidylyl transferase"/>
    <property type="match status" value="1"/>
</dbReference>
<reference evidence="13 14" key="1">
    <citation type="submission" date="2017-09" db="EMBL/GenBank/DDBJ databases">
        <title>Depth-based differentiation of microbial function through sediment-hosted aquifers and enrichment of novel symbionts in the deep terrestrial subsurface.</title>
        <authorList>
            <person name="Probst A.J."/>
            <person name="Ladd B."/>
            <person name="Jarett J.K."/>
            <person name="Geller-Mcgrath D.E."/>
            <person name="Sieber C.M."/>
            <person name="Emerson J.B."/>
            <person name="Anantharaman K."/>
            <person name="Thomas B.C."/>
            <person name="Malmstrom R."/>
            <person name="Stieglmeier M."/>
            <person name="Klingl A."/>
            <person name="Woyke T."/>
            <person name="Ryan C.M."/>
            <person name="Banfield J.F."/>
        </authorList>
    </citation>
    <scope>NUCLEOTIDE SEQUENCE [LARGE SCALE GENOMIC DNA]</scope>
    <source>
        <strain evidence="13">CG10_big_fil_rev_8_21_14_0_10_51_16</strain>
    </source>
</reference>
<dbReference type="GO" id="GO:0004832">
    <property type="term" value="F:valine-tRNA ligase activity"/>
    <property type="evidence" value="ECO:0007669"/>
    <property type="project" value="UniProtKB-UniRule"/>
</dbReference>
<evidence type="ECO:0000313" key="13">
    <source>
        <dbReference type="EMBL" id="PIR45061.1"/>
    </source>
</evidence>
<dbReference type="InterPro" id="IPR001412">
    <property type="entry name" value="aa-tRNA-synth_I_CS"/>
</dbReference>
<feature type="domain" description="Aminoacyl-tRNA synthetase class Ia" evidence="11">
    <location>
        <begin position="18"/>
        <end position="566"/>
    </location>
</feature>
<evidence type="ECO:0000256" key="8">
    <source>
        <dbReference type="ARBA" id="ARBA00047552"/>
    </source>
</evidence>
<dbReference type="PANTHER" id="PTHR11946">
    <property type="entry name" value="VALYL-TRNA SYNTHETASES"/>
    <property type="match status" value="1"/>
</dbReference>
<dbReference type="InterPro" id="IPR002303">
    <property type="entry name" value="Valyl-tRNA_ligase"/>
</dbReference>
<evidence type="ECO:0000256" key="2">
    <source>
        <dbReference type="ARBA" id="ARBA00022490"/>
    </source>
</evidence>
<name>A0A2H0RES7_9BACT</name>
<keyword evidence="6 10" id="KW-0648">Protein biosynthesis</keyword>
<dbReference type="GO" id="GO:0002161">
    <property type="term" value="F:aminoacyl-tRNA deacylase activity"/>
    <property type="evidence" value="ECO:0007669"/>
    <property type="project" value="InterPro"/>
</dbReference>
<dbReference type="SUPFAM" id="SSF50677">
    <property type="entry name" value="ValRS/IleRS/LeuRS editing domain"/>
    <property type="match status" value="1"/>
</dbReference>
<dbReference type="Gene3D" id="3.90.740.10">
    <property type="entry name" value="Valyl/Leucyl/Isoleucyl-tRNA synthetase, editing domain"/>
    <property type="match status" value="1"/>
</dbReference>
<evidence type="ECO:0000256" key="3">
    <source>
        <dbReference type="ARBA" id="ARBA00022598"/>
    </source>
</evidence>
<keyword evidence="5 10" id="KW-0067">ATP-binding</keyword>
<dbReference type="Pfam" id="PF08264">
    <property type="entry name" value="Anticodon_1"/>
    <property type="match status" value="1"/>
</dbReference>
<dbReference type="Gene3D" id="3.40.50.620">
    <property type="entry name" value="HUPs"/>
    <property type="match status" value="2"/>
</dbReference>
<feature type="domain" description="Methionyl/Valyl/Leucyl/Isoleucyl-tRNA synthetase anticodon-binding" evidence="12">
    <location>
        <begin position="606"/>
        <end position="722"/>
    </location>
</feature>
<evidence type="ECO:0000256" key="5">
    <source>
        <dbReference type="ARBA" id="ARBA00022840"/>
    </source>
</evidence>
<evidence type="ECO:0000259" key="11">
    <source>
        <dbReference type="Pfam" id="PF00133"/>
    </source>
</evidence>
<evidence type="ECO:0000256" key="10">
    <source>
        <dbReference type="RuleBase" id="RU363035"/>
    </source>
</evidence>
<evidence type="ECO:0000256" key="9">
    <source>
        <dbReference type="NCBIfam" id="TIGR00422"/>
    </source>
</evidence>
<dbReference type="EC" id="6.1.1.9" evidence="1 9"/>
<dbReference type="InterPro" id="IPR009008">
    <property type="entry name" value="Val/Leu/Ile-tRNA-synth_edit"/>
</dbReference>
<dbReference type="Pfam" id="PF00133">
    <property type="entry name" value="tRNA-synt_1"/>
    <property type="match status" value="1"/>
</dbReference>
<keyword evidence="3 10" id="KW-0436">Ligase</keyword>
<evidence type="ECO:0000256" key="4">
    <source>
        <dbReference type="ARBA" id="ARBA00022741"/>
    </source>
</evidence>
<proteinExistence type="inferred from homology"/>
<protein>
    <recommendedName>
        <fullName evidence="1 9">Valine--tRNA ligase</fullName>
        <ecNumber evidence="1 9">6.1.1.9</ecNumber>
    </recommendedName>
</protein>
<comment type="catalytic activity">
    <reaction evidence="8">
        <text>tRNA(Val) + L-valine + ATP = L-valyl-tRNA(Val) + AMP + diphosphate</text>
        <dbReference type="Rhea" id="RHEA:10704"/>
        <dbReference type="Rhea" id="RHEA-COMP:9672"/>
        <dbReference type="Rhea" id="RHEA-COMP:9708"/>
        <dbReference type="ChEBI" id="CHEBI:30616"/>
        <dbReference type="ChEBI" id="CHEBI:33019"/>
        <dbReference type="ChEBI" id="CHEBI:57762"/>
        <dbReference type="ChEBI" id="CHEBI:78442"/>
        <dbReference type="ChEBI" id="CHEBI:78537"/>
        <dbReference type="ChEBI" id="CHEBI:456215"/>
        <dbReference type="EC" id="6.1.1.9"/>
    </reaction>
</comment>
<dbReference type="GO" id="GO:0005829">
    <property type="term" value="C:cytosol"/>
    <property type="evidence" value="ECO:0007669"/>
    <property type="project" value="TreeGrafter"/>
</dbReference>
<gene>
    <name evidence="13" type="ORF">COV10_01435</name>
</gene>
<dbReference type="InterPro" id="IPR013155">
    <property type="entry name" value="M/V/L/I-tRNA-synth_anticd-bd"/>
</dbReference>
<evidence type="ECO:0000259" key="12">
    <source>
        <dbReference type="Pfam" id="PF08264"/>
    </source>
</evidence>
<dbReference type="NCBIfam" id="TIGR00422">
    <property type="entry name" value="valS"/>
    <property type="match status" value="1"/>
</dbReference>
<keyword evidence="7 10" id="KW-0030">Aminoacyl-tRNA synthetase</keyword>
<sequence>MNEKLTKPYDPKETEGRIYKMWEKSGFFNPDNLPERHQLGKPFVIVMPPPNANGDLHAGHSLFITLEDIFTRYYRMKGYRALWIPGADHAGFETQVVYEKQLEKEGRSRFNMEPEDLYREILDFTLANKSNMERQVREMGASCDWSREKFTLDADVVAEVQRTFKKMYDDGLIYRGLRIINWCPKHQTSLSDVETVSEEQRTPFYYFKYGPFEIGTTRPETKFGDKYVTMHPDDVRYKDYQHGQKILLEWINGPVEATVIKDEANDMEMGTGVMTITPYHSQVDFEIAERHNLDGEQIIDWRGRLLPIAGELAGMKIGDAREKIVDKLRSKALVTRVDENYTNVVKKCYKCNTVIEPQVKEQWFVKMKPLAELAIAALDKKELTFIPDHQEKVFRYWMENSIDWNISRQIVWGIPIPAWLCDDCGTSHVELDIAATPKCSKCDKAMRRDADTFDTWFSSGQWPLLVTNYPDGQDFGTYYPTDIMETGHDLVFKWVPRMVIFGLYLSKRVPFHTVYMHGLVNDAQGRKMSKSKGNVISPSQLTDKFGTDALRMALVIGNTPGTDLALSEDKVKGQKHFANKLWNIARFVLDNSAEETAKPRSITPGDEAILKNLRAAVESITAHMDNNRFYLAAEEIYHYIWHEFADKIIEEMKPRLREGDSASPGGSAEDRVDNRQSAQYTLRVILETSVKLLHPFMPFVTEEIWQILREGKSLLMVEPWPQS</sequence>
<dbReference type="AlphaFoldDB" id="A0A2H0RES7"/>
<evidence type="ECO:0000256" key="6">
    <source>
        <dbReference type="ARBA" id="ARBA00022917"/>
    </source>
</evidence>
<dbReference type="InterPro" id="IPR009080">
    <property type="entry name" value="tRNAsynth_Ia_anticodon-bd"/>
</dbReference>
<dbReference type="InterPro" id="IPR002300">
    <property type="entry name" value="aa-tRNA-synth_Ia"/>
</dbReference>
<dbReference type="PANTHER" id="PTHR11946:SF93">
    <property type="entry name" value="VALINE--TRNA LIGASE, CHLOROPLASTIC_MITOCHONDRIAL 2"/>
    <property type="match status" value="1"/>
</dbReference>
<evidence type="ECO:0000256" key="7">
    <source>
        <dbReference type="ARBA" id="ARBA00023146"/>
    </source>
</evidence>
<keyword evidence="2" id="KW-0963">Cytoplasm</keyword>
<dbReference type="InterPro" id="IPR014729">
    <property type="entry name" value="Rossmann-like_a/b/a_fold"/>
</dbReference>
<organism evidence="13 14">
    <name type="scientific">Candidatus Vogelbacteria bacterium CG10_big_fil_rev_8_21_14_0_10_51_16</name>
    <dbReference type="NCBI Taxonomy" id="1975045"/>
    <lineage>
        <taxon>Bacteria</taxon>
        <taxon>Candidatus Vogeliibacteriota</taxon>
    </lineage>
</organism>
<comment type="similarity">
    <text evidence="10">Belongs to the class-I aminoacyl-tRNA synthetase family.</text>
</comment>
<evidence type="ECO:0000256" key="1">
    <source>
        <dbReference type="ARBA" id="ARBA00013169"/>
    </source>
</evidence>
<dbReference type="CDD" id="cd07962">
    <property type="entry name" value="Anticodon_Ia_Val"/>
    <property type="match status" value="1"/>
</dbReference>
<dbReference type="Proteomes" id="UP000228767">
    <property type="component" value="Unassembled WGS sequence"/>
</dbReference>
<keyword evidence="4 10" id="KW-0547">Nucleotide-binding</keyword>
<comment type="caution">
    <text evidence="13">The sequence shown here is derived from an EMBL/GenBank/DDBJ whole genome shotgun (WGS) entry which is preliminary data.</text>
</comment>